<accession>A0A8H6HBJ4</accession>
<organism evidence="1 2">
    <name type="scientific">Ephemerocybe angulata</name>
    <dbReference type="NCBI Taxonomy" id="980116"/>
    <lineage>
        <taxon>Eukaryota</taxon>
        <taxon>Fungi</taxon>
        <taxon>Dikarya</taxon>
        <taxon>Basidiomycota</taxon>
        <taxon>Agaricomycotina</taxon>
        <taxon>Agaricomycetes</taxon>
        <taxon>Agaricomycetidae</taxon>
        <taxon>Agaricales</taxon>
        <taxon>Agaricineae</taxon>
        <taxon>Psathyrellaceae</taxon>
        <taxon>Ephemerocybe</taxon>
    </lineage>
</organism>
<keyword evidence="2" id="KW-1185">Reference proteome</keyword>
<gene>
    <name evidence="1" type="ORF">DFP72DRAFT_1177948</name>
</gene>
<reference evidence="1 2" key="1">
    <citation type="submission" date="2020-07" db="EMBL/GenBank/DDBJ databases">
        <title>Comparative genomics of pyrophilous fungi reveals a link between fire events and developmental genes.</title>
        <authorList>
            <consortium name="DOE Joint Genome Institute"/>
            <person name="Steindorff A.S."/>
            <person name="Carver A."/>
            <person name="Calhoun S."/>
            <person name="Stillman K."/>
            <person name="Liu H."/>
            <person name="Lipzen A."/>
            <person name="Pangilinan J."/>
            <person name="Labutti K."/>
            <person name="Bruns T.D."/>
            <person name="Grigoriev I.V."/>
        </authorList>
    </citation>
    <scope>NUCLEOTIDE SEQUENCE [LARGE SCALE GENOMIC DNA]</scope>
    <source>
        <strain evidence="1 2">CBS 144469</strain>
    </source>
</reference>
<comment type="caution">
    <text evidence="1">The sequence shown here is derived from an EMBL/GenBank/DDBJ whole genome shotgun (WGS) entry which is preliminary data.</text>
</comment>
<evidence type="ECO:0000313" key="1">
    <source>
        <dbReference type="EMBL" id="KAF6743425.1"/>
    </source>
</evidence>
<dbReference type="AlphaFoldDB" id="A0A8H6HBJ4"/>
<name>A0A8H6HBJ4_9AGAR</name>
<dbReference type="Proteomes" id="UP000521943">
    <property type="component" value="Unassembled WGS sequence"/>
</dbReference>
<proteinExistence type="predicted"/>
<dbReference type="OrthoDB" id="3065495at2759"/>
<protein>
    <recommendedName>
        <fullName evidence="3">F-box domain-containing protein</fullName>
    </recommendedName>
</protein>
<evidence type="ECO:0000313" key="2">
    <source>
        <dbReference type="Proteomes" id="UP000521943"/>
    </source>
</evidence>
<evidence type="ECO:0008006" key="3">
    <source>
        <dbReference type="Google" id="ProtNLM"/>
    </source>
</evidence>
<dbReference type="EMBL" id="JACGCI010000144">
    <property type="protein sequence ID" value="KAF6743425.1"/>
    <property type="molecule type" value="Genomic_DNA"/>
</dbReference>
<sequence length="557" mass="61984">MDAPPQTPQHLRWKRSQTVSRVNALPTELLITIFLLCTSSQELKLNVLDRAQAPASLTQVCNRCNRWRTIALGQGELWNWINISLVAGGHFIPNSRDADVMCRRSLERVGSTPINLRLDGGIRDHTYYDHEMGEALAREISLIGSATYPRIKTLYLQNIPPSTIALVPAGLFPDIETLGWMQCPWIHERLQRLGESQTPVIAFRDCAALRRVVTWGGSGDDGISFPEPFQAILPWSQITSVVETLPTLISRNLSSLKALCSADINLEAPISTWDALAIAAQREQGAANQSERVTLSAVRSLAVKTTFLSSGYQNLTVGGTATISAVIGVRRLRFRAEFLAIDVPSLKSFWLEHYGEEHSIHVLDPSTHKWMLNNLKGVKVLGLHLCRISRSALSDLFAAAPETTTLVLYVDSVRAKNEAPITFGPSERIPLAFQCRSILSGLASPGSRPLPLLQVLVVDFRGMINSSIKERTRSVSELAKVLDHRTWRTDIYPARLRKLVLLAGSQRDVNDVLSIIQEFVDAHGLVFESYVDAWNGDNRTSKDVWRSYDPEREAQKA</sequence>